<name>A0A9X7Z6N4_9BACL</name>
<feature type="domain" description="TadE-like" evidence="2">
    <location>
        <begin position="84"/>
        <end position="126"/>
    </location>
</feature>
<dbReference type="InterPro" id="IPR012495">
    <property type="entry name" value="TadE-like_dom"/>
</dbReference>
<dbReference type="RefSeq" id="WP_206657505.1">
    <property type="nucleotide sequence ID" value="NZ_CP071182.1"/>
</dbReference>
<keyword evidence="4" id="KW-1185">Reference proteome</keyword>
<evidence type="ECO:0000259" key="2">
    <source>
        <dbReference type="Pfam" id="PF07811"/>
    </source>
</evidence>
<organism evidence="3 4">
    <name type="scientific">Alicyclobacillus mengziensis</name>
    <dbReference type="NCBI Taxonomy" id="2931921"/>
    <lineage>
        <taxon>Bacteria</taxon>
        <taxon>Bacillati</taxon>
        <taxon>Bacillota</taxon>
        <taxon>Bacilli</taxon>
        <taxon>Bacillales</taxon>
        <taxon>Alicyclobacillaceae</taxon>
        <taxon>Alicyclobacillus</taxon>
    </lineage>
</organism>
<dbReference type="AlphaFoldDB" id="A0A9X7Z6N4"/>
<evidence type="ECO:0000313" key="4">
    <source>
        <dbReference type="Proteomes" id="UP000663505"/>
    </source>
</evidence>
<protein>
    <submittedName>
        <fullName evidence="3">Pilus assembly protein</fullName>
    </submittedName>
</protein>
<keyword evidence="1" id="KW-0812">Transmembrane</keyword>
<dbReference type="Proteomes" id="UP000663505">
    <property type="component" value="Chromosome"/>
</dbReference>
<keyword evidence="1" id="KW-1133">Transmembrane helix</keyword>
<evidence type="ECO:0000313" key="3">
    <source>
        <dbReference type="EMBL" id="QSO48169.1"/>
    </source>
</evidence>
<evidence type="ECO:0000256" key="1">
    <source>
        <dbReference type="SAM" id="Phobius"/>
    </source>
</evidence>
<accession>A0A9X7Z6N4</accession>
<reference evidence="3 4" key="1">
    <citation type="submission" date="2021-02" db="EMBL/GenBank/DDBJ databases">
        <title>Alicyclobacillus curvatus sp. nov. and Alicyclobacillus mengziensis sp. nov., two acidophilic bacteria isolated from acid mine drainage.</title>
        <authorList>
            <person name="Huang Y."/>
        </authorList>
    </citation>
    <scope>NUCLEOTIDE SEQUENCE [LARGE SCALE GENOMIC DNA]</scope>
    <source>
        <strain evidence="3 4">S30H14</strain>
    </source>
</reference>
<gene>
    <name evidence="3" type="ORF">JZ786_03965</name>
</gene>
<keyword evidence="1" id="KW-0472">Membrane</keyword>
<dbReference type="EMBL" id="CP071182">
    <property type="protein sequence ID" value="QSO48169.1"/>
    <property type="molecule type" value="Genomic_DNA"/>
</dbReference>
<dbReference type="KEGG" id="afx:JZ786_03965"/>
<feature type="transmembrane region" description="Helical" evidence="1">
    <location>
        <begin position="87"/>
        <end position="105"/>
    </location>
</feature>
<dbReference type="Pfam" id="PF07811">
    <property type="entry name" value="TadE"/>
    <property type="match status" value="1"/>
</dbReference>
<sequence length="203" mass="21260">MPGQSERGNVRQFRVKKRVILPWSTASHGAAAGHTCHGKSGVRARCAGRGNALLEQENTLVQQGNTPKVQGNGRGGRDGAGERGQSLVEFALVLPILLLLLLGIIDFGRVLSAYYVVDHAARDAVRYASVGASDSTVIQAIQNDTAALTATPSYTISPPADGRVSGEPVTVTVSVPVKIIDPIMAAILGSTYTASASVQMRVE</sequence>
<proteinExistence type="predicted"/>